<evidence type="ECO:0000256" key="2">
    <source>
        <dbReference type="ARBA" id="ARBA00012146"/>
    </source>
</evidence>
<dbReference type="EMBL" id="CP011213">
    <property type="protein sequence ID" value="AKM82187.1"/>
    <property type="molecule type" value="Genomic_DNA"/>
</dbReference>
<sequence length="313" mass="35212">MENKILVTGYINPDLDGFACIFAYSYYFNQLGMKAVPSVSGRHHDEADHVLMEYGLNFNIKEENPEYFDEIILVDSSDLDGIDKRINPEKVTEIVDHRKINMSEKFPNAKVQIELVGAAATLVAEKFKEKGLSMPKEIATLVYGAIISNTLNFQAKVTTERDREIAAWLNEENNFPADFARKMFLSKSDLSGDRLIKMLRSDFAGFAGHNFGSHKLGTAQIEMIGGEEMALARKDEIVSELGKIMSEQGLDVVFLTIIDLEADQNIIVAPTEEVEKILSKVLDIHFTNHVATRSGFMMRKEMVPLLKEELIKS</sequence>
<protein>
    <recommendedName>
        <fullName evidence="2">inorganic diphosphatase</fullName>
        <ecNumber evidence="2">3.6.1.1</ecNumber>
    </recommendedName>
    <alternativeName>
        <fullName evidence="6">Pyrophosphate phospho-hydrolase</fullName>
    </alternativeName>
</protein>
<keyword evidence="5" id="KW-0464">Manganese</keyword>
<comment type="cofactor">
    <cofactor evidence="1">
        <name>Mn(2+)</name>
        <dbReference type="ChEBI" id="CHEBI:29035"/>
    </cofactor>
</comment>
<evidence type="ECO:0000256" key="6">
    <source>
        <dbReference type="ARBA" id="ARBA00032535"/>
    </source>
</evidence>
<comment type="catalytic activity">
    <reaction evidence="7">
        <text>diphosphate + H2O = 2 phosphate + H(+)</text>
        <dbReference type="Rhea" id="RHEA:24576"/>
        <dbReference type="ChEBI" id="CHEBI:15377"/>
        <dbReference type="ChEBI" id="CHEBI:15378"/>
        <dbReference type="ChEBI" id="CHEBI:33019"/>
        <dbReference type="ChEBI" id="CHEBI:43474"/>
        <dbReference type="EC" id="3.6.1.1"/>
    </reaction>
</comment>
<dbReference type="InterPro" id="IPR001667">
    <property type="entry name" value="DDH_dom"/>
</dbReference>
<evidence type="ECO:0000256" key="4">
    <source>
        <dbReference type="ARBA" id="ARBA00022801"/>
    </source>
</evidence>
<dbReference type="Gene3D" id="3.10.310.20">
    <property type="entry name" value="DHHA2 domain"/>
    <property type="match status" value="1"/>
</dbReference>
<dbReference type="InterPro" id="IPR038763">
    <property type="entry name" value="DHH_sf"/>
</dbReference>
<dbReference type="STRING" id="1618337.UT28_C0001G0379"/>
<dbReference type="Proteomes" id="UP000035648">
    <property type="component" value="Chromosome"/>
</dbReference>
<dbReference type="PANTHER" id="PTHR12112:SF22">
    <property type="entry name" value="MANGANESE-DEPENDENT INORGANIC PYROPHOSPHATASE-RELATED"/>
    <property type="match status" value="1"/>
</dbReference>
<evidence type="ECO:0000256" key="1">
    <source>
        <dbReference type="ARBA" id="ARBA00001936"/>
    </source>
</evidence>
<dbReference type="GO" id="GO:0005737">
    <property type="term" value="C:cytoplasm"/>
    <property type="evidence" value="ECO:0007669"/>
    <property type="project" value="InterPro"/>
</dbReference>
<dbReference type="SMART" id="SM01131">
    <property type="entry name" value="DHHA2"/>
    <property type="match status" value="1"/>
</dbReference>
<dbReference type="InterPro" id="IPR038222">
    <property type="entry name" value="DHHA2_dom_sf"/>
</dbReference>
<dbReference type="AlphaFoldDB" id="A0A0G4B5A0"/>
<feature type="domain" description="DHHA2" evidence="8">
    <location>
        <begin position="180"/>
        <end position="310"/>
    </location>
</feature>
<dbReference type="GO" id="GO:0004427">
    <property type="term" value="F:inorganic diphosphate phosphatase activity"/>
    <property type="evidence" value="ECO:0007669"/>
    <property type="project" value="UniProtKB-EC"/>
</dbReference>
<organism evidence="9 10">
    <name type="scientific">Berkelbacteria bacterium GW2011_GWE1_39_12</name>
    <dbReference type="NCBI Taxonomy" id="1618337"/>
    <lineage>
        <taxon>Bacteria</taxon>
        <taxon>Candidatus Berkelbacteria</taxon>
    </lineage>
</organism>
<keyword evidence="4 9" id="KW-0378">Hydrolase</keyword>
<name>A0A0G4B5A0_9BACT</name>
<dbReference type="PANTHER" id="PTHR12112">
    <property type="entry name" value="BNIP - RELATED"/>
    <property type="match status" value="1"/>
</dbReference>
<dbReference type="Pfam" id="PF01368">
    <property type="entry name" value="DHH"/>
    <property type="match status" value="1"/>
</dbReference>
<accession>A0A0G4B5A0</accession>
<dbReference type="InterPro" id="IPR004097">
    <property type="entry name" value="DHHA2"/>
</dbReference>
<evidence type="ECO:0000313" key="9">
    <source>
        <dbReference type="EMBL" id="AKM82187.1"/>
    </source>
</evidence>
<evidence type="ECO:0000259" key="8">
    <source>
        <dbReference type="SMART" id="SM01131"/>
    </source>
</evidence>
<dbReference type="EC" id="3.6.1.1" evidence="2"/>
<dbReference type="GO" id="GO:0046872">
    <property type="term" value="F:metal ion binding"/>
    <property type="evidence" value="ECO:0007669"/>
    <property type="project" value="UniProtKB-KW"/>
</dbReference>
<dbReference type="Pfam" id="PF02833">
    <property type="entry name" value="DHHA2"/>
    <property type="match status" value="1"/>
</dbReference>
<gene>
    <name evidence="9" type="primary">ppaC</name>
    <name evidence="9" type="ORF">UT28_C0001G0379</name>
</gene>
<evidence type="ECO:0000256" key="5">
    <source>
        <dbReference type="ARBA" id="ARBA00023211"/>
    </source>
</evidence>
<proteinExistence type="predicted"/>
<dbReference type="KEGG" id="bbgw:UT28_C0001G0379"/>
<reference evidence="9 10" key="1">
    <citation type="journal article" date="2015" name="Nature">
        <title>rRNA introns, odd ribosomes, and small enigmatic genomes across a large radiation of phyla.</title>
        <authorList>
            <person name="Brown C.T."/>
            <person name="Hug L.A."/>
            <person name="Thomas B.C."/>
            <person name="Sharon I."/>
            <person name="Castelle C.J."/>
            <person name="Singh A."/>
            <person name="Wilkins M.J."/>
            <person name="Williams K.H."/>
            <person name="Banfield J.F."/>
        </authorList>
    </citation>
    <scope>NUCLEOTIDE SEQUENCE [LARGE SCALE GENOMIC DNA]</scope>
</reference>
<evidence type="ECO:0000256" key="3">
    <source>
        <dbReference type="ARBA" id="ARBA00022723"/>
    </source>
</evidence>
<evidence type="ECO:0000313" key="10">
    <source>
        <dbReference type="Proteomes" id="UP000035648"/>
    </source>
</evidence>
<evidence type="ECO:0000256" key="7">
    <source>
        <dbReference type="ARBA" id="ARBA00047820"/>
    </source>
</evidence>
<dbReference type="Gene3D" id="3.90.1640.10">
    <property type="entry name" value="inorganic pyrophosphatase (n-terminal core)"/>
    <property type="match status" value="1"/>
</dbReference>
<dbReference type="SUPFAM" id="SSF64182">
    <property type="entry name" value="DHH phosphoesterases"/>
    <property type="match status" value="1"/>
</dbReference>
<keyword evidence="3" id="KW-0479">Metal-binding</keyword>